<dbReference type="EMBL" id="NBNE01004418">
    <property type="protein sequence ID" value="OWZ05461.1"/>
    <property type="molecule type" value="Genomic_DNA"/>
</dbReference>
<name>A0A225VIQ1_9STRA</name>
<accession>A0A225VIQ1</accession>
<dbReference type="STRING" id="4795.A0A225VIQ1"/>
<gene>
    <name evidence="1" type="ORF">PHMEG_00022451</name>
</gene>
<comment type="caution">
    <text evidence="1">The sequence shown here is derived from an EMBL/GenBank/DDBJ whole genome shotgun (WGS) entry which is preliminary data.</text>
</comment>
<organism evidence="1 2">
    <name type="scientific">Phytophthora megakarya</name>
    <dbReference type="NCBI Taxonomy" id="4795"/>
    <lineage>
        <taxon>Eukaryota</taxon>
        <taxon>Sar</taxon>
        <taxon>Stramenopiles</taxon>
        <taxon>Oomycota</taxon>
        <taxon>Peronosporomycetes</taxon>
        <taxon>Peronosporales</taxon>
        <taxon>Peronosporaceae</taxon>
        <taxon>Phytophthora</taxon>
    </lineage>
</organism>
<proteinExistence type="predicted"/>
<sequence>MIASYYSDPVLAVGATMVWYDYLSALREYILPEFNSLVRNGVIPVNSQNSNYAFQTWKLRWADRNLGFCHFIQLSEEPDEDKLWFLFGRRCAGMFARE</sequence>
<evidence type="ECO:0000313" key="2">
    <source>
        <dbReference type="Proteomes" id="UP000198211"/>
    </source>
</evidence>
<evidence type="ECO:0000313" key="1">
    <source>
        <dbReference type="EMBL" id="OWZ05461.1"/>
    </source>
</evidence>
<dbReference type="AlphaFoldDB" id="A0A225VIQ1"/>
<reference evidence="2" key="1">
    <citation type="submission" date="2017-03" db="EMBL/GenBank/DDBJ databases">
        <title>Phytopthora megakarya and P. palmivora, two closely related causual agents of cacao black pod achieved similar genome size and gene model numbers by different mechanisms.</title>
        <authorList>
            <person name="Ali S."/>
            <person name="Shao J."/>
            <person name="Larry D.J."/>
            <person name="Kronmiller B."/>
            <person name="Shen D."/>
            <person name="Strem M.D."/>
            <person name="Melnick R.L."/>
            <person name="Guiltinan M.J."/>
            <person name="Tyler B.M."/>
            <person name="Meinhardt L.W."/>
            <person name="Bailey B.A."/>
        </authorList>
    </citation>
    <scope>NUCLEOTIDE SEQUENCE [LARGE SCALE GENOMIC DNA]</scope>
    <source>
        <strain evidence="2">zdho120</strain>
    </source>
</reference>
<dbReference type="OrthoDB" id="107110at2759"/>
<keyword evidence="2" id="KW-1185">Reference proteome</keyword>
<dbReference type="Proteomes" id="UP000198211">
    <property type="component" value="Unassembled WGS sequence"/>
</dbReference>
<protein>
    <submittedName>
        <fullName evidence="1">Uncharacterized protein</fullName>
    </submittedName>
</protein>